<dbReference type="GO" id="GO:0005525">
    <property type="term" value="F:GTP binding"/>
    <property type="evidence" value="ECO:0007669"/>
    <property type="project" value="InterPro"/>
</dbReference>
<dbReference type="EMBL" id="JADNYJ010000113">
    <property type="protein sequence ID" value="KAF8883770.1"/>
    <property type="molecule type" value="Genomic_DNA"/>
</dbReference>
<feature type="domain" description="G" evidence="1">
    <location>
        <begin position="1"/>
        <end position="108"/>
    </location>
</feature>
<dbReference type="InterPro" id="IPR027417">
    <property type="entry name" value="P-loop_NTPase"/>
</dbReference>
<name>A0A9P5TJV6_GYMJU</name>
<organism evidence="2 3">
    <name type="scientific">Gymnopilus junonius</name>
    <name type="common">Spectacular rustgill mushroom</name>
    <name type="synonym">Gymnopilus spectabilis subsp. junonius</name>
    <dbReference type="NCBI Taxonomy" id="109634"/>
    <lineage>
        <taxon>Eukaryota</taxon>
        <taxon>Fungi</taxon>
        <taxon>Dikarya</taxon>
        <taxon>Basidiomycota</taxon>
        <taxon>Agaricomycotina</taxon>
        <taxon>Agaricomycetes</taxon>
        <taxon>Agaricomycetidae</taxon>
        <taxon>Agaricales</taxon>
        <taxon>Agaricineae</taxon>
        <taxon>Hymenogastraceae</taxon>
        <taxon>Gymnopilus</taxon>
    </lineage>
</organism>
<evidence type="ECO:0000313" key="2">
    <source>
        <dbReference type="EMBL" id="KAF8883770.1"/>
    </source>
</evidence>
<protein>
    <submittedName>
        <fullName evidence="2">P-loop containing nucleoside triphosphate hydrolase protein</fullName>
    </submittedName>
</protein>
<dbReference type="SUPFAM" id="SSF52540">
    <property type="entry name" value="P-loop containing nucleoside triphosphate hydrolases"/>
    <property type="match status" value="1"/>
</dbReference>
<evidence type="ECO:0000313" key="3">
    <source>
        <dbReference type="Proteomes" id="UP000724874"/>
    </source>
</evidence>
<dbReference type="OrthoDB" id="8954335at2759"/>
<sequence>MGQTGVGKSTFVNHFTDSSTAKVGDELESCTQSLQPIPVEREHLPPPFKNRQHAFPDKYKRLVIVDTPGFDDTYKDNSEIAGQLAQWLKDHYGKGARLEGIVYLHDISQPRVEESYRGIFHLFAQLCEKDIVGSLLLVTTKWDGISQQEIGAKREQQLRTKFWGAMINQGAQTHRFKGDSTSAQEIILNLLKVENDLRMMHNSTEQGGEAKILRSKPETRSKGPTFWSIVKSFF</sequence>
<comment type="caution">
    <text evidence="2">The sequence shown here is derived from an EMBL/GenBank/DDBJ whole genome shotgun (WGS) entry which is preliminary data.</text>
</comment>
<proteinExistence type="predicted"/>
<dbReference type="Proteomes" id="UP000724874">
    <property type="component" value="Unassembled WGS sequence"/>
</dbReference>
<dbReference type="Pfam" id="PF01926">
    <property type="entry name" value="MMR_HSR1"/>
    <property type="match status" value="1"/>
</dbReference>
<gene>
    <name evidence="2" type="ORF">CPB84DRAFT_1789788</name>
</gene>
<keyword evidence="2" id="KW-0378">Hydrolase</keyword>
<dbReference type="Gene3D" id="3.40.50.300">
    <property type="entry name" value="P-loop containing nucleotide triphosphate hydrolases"/>
    <property type="match status" value="1"/>
</dbReference>
<dbReference type="CDD" id="cd00882">
    <property type="entry name" value="Ras_like_GTPase"/>
    <property type="match status" value="1"/>
</dbReference>
<evidence type="ECO:0000259" key="1">
    <source>
        <dbReference type="Pfam" id="PF01926"/>
    </source>
</evidence>
<reference evidence="2" key="1">
    <citation type="submission" date="2020-11" db="EMBL/GenBank/DDBJ databases">
        <authorList>
            <consortium name="DOE Joint Genome Institute"/>
            <person name="Ahrendt S."/>
            <person name="Riley R."/>
            <person name="Andreopoulos W."/>
            <person name="LaButti K."/>
            <person name="Pangilinan J."/>
            <person name="Ruiz-duenas F.J."/>
            <person name="Barrasa J.M."/>
            <person name="Sanchez-Garcia M."/>
            <person name="Camarero S."/>
            <person name="Miyauchi S."/>
            <person name="Serrano A."/>
            <person name="Linde D."/>
            <person name="Babiker R."/>
            <person name="Drula E."/>
            <person name="Ayuso-Fernandez I."/>
            <person name="Pacheco R."/>
            <person name="Padilla G."/>
            <person name="Ferreira P."/>
            <person name="Barriuso J."/>
            <person name="Kellner H."/>
            <person name="Castanera R."/>
            <person name="Alfaro M."/>
            <person name="Ramirez L."/>
            <person name="Pisabarro A.G."/>
            <person name="Kuo A."/>
            <person name="Tritt A."/>
            <person name="Lipzen A."/>
            <person name="He G."/>
            <person name="Yan M."/>
            <person name="Ng V."/>
            <person name="Cullen D."/>
            <person name="Martin F."/>
            <person name="Rosso M.-N."/>
            <person name="Henrissat B."/>
            <person name="Hibbett D."/>
            <person name="Martinez A.T."/>
            <person name="Grigoriev I.V."/>
        </authorList>
    </citation>
    <scope>NUCLEOTIDE SEQUENCE</scope>
    <source>
        <strain evidence="2">AH 44721</strain>
    </source>
</reference>
<dbReference type="AlphaFoldDB" id="A0A9P5TJV6"/>
<accession>A0A9P5TJV6</accession>
<dbReference type="GO" id="GO:0016787">
    <property type="term" value="F:hydrolase activity"/>
    <property type="evidence" value="ECO:0007669"/>
    <property type="project" value="UniProtKB-KW"/>
</dbReference>
<keyword evidence="3" id="KW-1185">Reference proteome</keyword>
<dbReference type="InterPro" id="IPR006073">
    <property type="entry name" value="GTP-bd"/>
</dbReference>